<dbReference type="PANTHER" id="PTHR11716">
    <property type="entry name" value="PHOSPHOLIPASE A2 FAMILY MEMBER"/>
    <property type="match status" value="1"/>
</dbReference>
<proteinExistence type="inferred from homology"/>
<dbReference type="InterPro" id="IPR016090">
    <property type="entry name" value="PLA2-like_dom"/>
</dbReference>
<dbReference type="PRINTS" id="PR00389">
    <property type="entry name" value="PHPHLIPASEA2"/>
</dbReference>
<evidence type="ECO:0000256" key="14">
    <source>
        <dbReference type="RuleBase" id="RU361236"/>
    </source>
</evidence>
<dbReference type="EMBL" id="KN549477">
    <property type="protein sequence ID" value="KHJ97294.1"/>
    <property type="molecule type" value="Genomic_DNA"/>
</dbReference>
<feature type="disulfide bond" evidence="12">
    <location>
        <begin position="86"/>
        <end position="113"/>
    </location>
</feature>
<dbReference type="Gene3D" id="1.20.90.10">
    <property type="entry name" value="Phospholipase A2 domain"/>
    <property type="match status" value="1"/>
</dbReference>
<dbReference type="AlphaFoldDB" id="A0A0B1TJ67"/>
<dbReference type="PROSITE" id="PS00118">
    <property type="entry name" value="PA2_HIS"/>
    <property type="match status" value="1"/>
</dbReference>
<evidence type="ECO:0000256" key="11">
    <source>
        <dbReference type="PIRSR" id="PIRSR601211-2"/>
    </source>
</evidence>
<feature type="binding site" evidence="11">
    <location>
        <position position="55"/>
    </location>
    <ligand>
        <name>Ca(2+)</name>
        <dbReference type="ChEBI" id="CHEBI:29108"/>
    </ligand>
</feature>
<keyword evidence="7" id="KW-0442">Lipid degradation</keyword>
<keyword evidence="3 14" id="KW-0964">Secreted</keyword>
<keyword evidence="5 14" id="KW-0378">Hydrolase</keyword>
<dbReference type="GO" id="GO:0004623">
    <property type="term" value="F:phospholipase A2 activity"/>
    <property type="evidence" value="ECO:0007669"/>
    <property type="project" value="UniProtKB-EC"/>
</dbReference>
<feature type="domain" description="Phospholipase A2-like central" evidence="15">
    <location>
        <begin position="28"/>
        <end position="141"/>
    </location>
</feature>
<evidence type="ECO:0000256" key="8">
    <source>
        <dbReference type="ARBA" id="ARBA00023098"/>
    </source>
</evidence>
<comment type="cofactor">
    <cofactor evidence="11">
        <name>Ca(2+)</name>
        <dbReference type="ChEBI" id="CHEBI:29108"/>
    </cofactor>
    <text evidence="11">Binds 1 Ca(2+) ion per subunit.</text>
</comment>
<evidence type="ECO:0000256" key="6">
    <source>
        <dbReference type="ARBA" id="ARBA00022837"/>
    </source>
</evidence>
<evidence type="ECO:0000256" key="10">
    <source>
        <dbReference type="PIRSR" id="PIRSR601211-1"/>
    </source>
</evidence>
<feature type="active site" evidence="10">
    <location>
        <position position="121"/>
    </location>
</feature>
<reference evidence="16 17" key="1">
    <citation type="submission" date="2014-03" db="EMBL/GenBank/DDBJ databases">
        <title>Draft genome of the hookworm Oesophagostomum dentatum.</title>
        <authorList>
            <person name="Mitreva M."/>
        </authorList>
    </citation>
    <scope>NUCLEOTIDE SEQUENCE [LARGE SCALE GENOMIC DNA]</scope>
    <source>
        <strain evidence="16 17">OD-Hann</strain>
    </source>
</reference>
<feature type="disulfide bond" evidence="12">
    <location>
        <begin position="54"/>
        <end position="70"/>
    </location>
</feature>
<dbReference type="InterPro" id="IPR033112">
    <property type="entry name" value="PLA2_Asp_AS"/>
</dbReference>
<dbReference type="CDD" id="cd00125">
    <property type="entry name" value="PLA2c"/>
    <property type="match status" value="1"/>
</dbReference>
<dbReference type="GO" id="GO:0005509">
    <property type="term" value="F:calcium ion binding"/>
    <property type="evidence" value="ECO:0007669"/>
    <property type="project" value="InterPro"/>
</dbReference>
<feature type="binding site" evidence="11">
    <location>
        <position position="74"/>
    </location>
    <ligand>
        <name>Ca(2+)</name>
        <dbReference type="ChEBI" id="CHEBI:29108"/>
    </ligand>
</feature>
<gene>
    <name evidence="16" type="ORF">OESDEN_02725</name>
</gene>
<feature type="disulfide bond" evidence="12">
    <location>
        <begin position="76"/>
        <end position="120"/>
    </location>
</feature>
<feature type="active site" evidence="10">
    <location>
        <position position="73"/>
    </location>
</feature>
<evidence type="ECO:0000256" key="13">
    <source>
        <dbReference type="RuleBase" id="RU003654"/>
    </source>
</evidence>
<protein>
    <recommendedName>
        <fullName evidence="2 14">Phospholipase A2</fullName>
        <ecNumber evidence="2 14">3.1.1.4</ecNumber>
    </recommendedName>
</protein>
<dbReference type="InterPro" id="IPR036444">
    <property type="entry name" value="PLipase_A2_dom_sf"/>
</dbReference>
<evidence type="ECO:0000313" key="16">
    <source>
        <dbReference type="EMBL" id="KHJ97294.1"/>
    </source>
</evidence>
<evidence type="ECO:0000256" key="5">
    <source>
        <dbReference type="ARBA" id="ARBA00022801"/>
    </source>
</evidence>
<dbReference type="OrthoDB" id="5874468at2759"/>
<keyword evidence="17" id="KW-1185">Reference proteome</keyword>
<dbReference type="PANTHER" id="PTHR11716:SF47">
    <property type="entry name" value="PHOSPHOLIPASE A2-ALPHA"/>
    <property type="match status" value="1"/>
</dbReference>
<feature type="disulfide bond" evidence="12">
    <location>
        <begin position="69"/>
        <end position="127"/>
    </location>
</feature>
<comment type="subcellular location">
    <subcellularLocation>
        <location evidence="1 14">Secreted</location>
    </subcellularLocation>
</comment>
<keyword evidence="8 14" id="KW-0443">Lipid metabolism</keyword>
<dbReference type="GO" id="GO:0006644">
    <property type="term" value="P:phospholipid metabolic process"/>
    <property type="evidence" value="ECO:0007669"/>
    <property type="project" value="InterPro"/>
</dbReference>
<dbReference type="SMART" id="SM00085">
    <property type="entry name" value="PA2c"/>
    <property type="match status" value="1"/>
</dbReference>
<dbReference type="SUPFAM" id="SSF48619">
    <property type="entry name" value="Phospholipase A2, PLA2"/>
    <property type="match status" value="1"/>
</dbReference>
<sequence>MITALTIPLPVFYLAASGPFLAKLVQAGLLDFNRVAKCELDYGILTYNHYGCWCGIGGHYTPVDEIDRCCETHDNCYRDARHTHGCWRITLYFGRYRFECIDKEAFCTGKTSCQKALCECDVMAVRCWKKYGKPKYKKECPEDIVVNT</sequence>
<comment type="similarity">
    <text evidence="13">Belongs to the phospholipase A2 family.</text>
</comment>
<evidence type="ECO:0000313" key="17">
    <source>
        <dbReference type="Proteomes" id="UP000053660"/>
    </source>
</evidence>
<name>A0A0B1TJ67_OESDE</name>
<dbReference type="GO" id="GO:0050482">
    <property type="term" value="P:arachidonate secretion"/>
    <property type="evidence" value="ECO:0007669"/>
    <property type="project" value="InterPro"/>
</dbReference>
<feature type="binding site" evidence="11">
    <location>
        <position position="57"/>
    </location>
    <ligand>
        <name>Ca(2+)</name>
        <dbReference type="ChEBI" id="CHEBI:29108"/>
    </ligand>
</feature>
<keyword evidence="4 11" id="KW-0479">Metal-binding</keyword>
<evidence type="ECO:0000256" key="12">
    <source>
        <dbReference type="PIRSR" id="PIRSR601211-3"/>
    </source>
</evidence>
<evidence type="ECO:0000256" key="4">
    <source>
        <dbReference type="ARBA" id="ARBA00022723"/>
    </source>
</evidence>
<evidence type="ECO:0000256" key="2">
    <source>
        <dbReference type="ARBA" id="ARBA00013278"/>
    </source>
</evidence>
<evidence type="ECO:0000256" key="3">
    <source>
        <dbReference type="ARBA" id="ARBA00022525"/>
    </source>
</evidence>
<dbReference type="PROSITE" id="PS00119">
    <property type="entry name" value="PA2_ASP"/>
    <property type="match status" value="1"/>
</dbReference>
<comment type="catalytic activity">
    <reaction evidence="14">
        <text>a 1,2-diacyl-sn-glycero-3-phosphocholine + H2O = a 1-acyl-sn-glycero-3-phosphocholine + a fatty acid + H(+)</text>
        <dbReference type="Rhea" id="RHEA:15801"/>
        <dbReference type="ChEBI" id="CHEBI:15377"/>
        <dbReference type="ChEBI" id="CHEBI:15378"/>
        <dbReference type="ChEBI" id="CHEBI:28868"/>
        <dbReference type="ChEBI" id="CHEBI:57643"/>
        <dbReference type="ChEBI" id="CHEBI:58168"/>
        <dbReference type="EC" id="3.1.1.4"/>
    </reaction>
</comment>
<evidence type="ECO:0000256" key="1">
    <source>
        <dbReference type="ARBA" id="ARBA00004613"/>
    </source>
</evidence>
<dbReference type="InterPro" id="IPR033113">
    <property type="entry name" value="PLA2_histidine"/>
</dbReference>
<dbReference type="Pfam" id="PF00068">
    <property type="entry name" value="Phospholip_A2_1"/>
    <property type="match status" value="1"/>
</dbReference>
<dbReference type="Proteomes" id="UP000053660">
    <property type="component" value="Unassembled WGS sequence"/>
</dbReference>
<evidence type="ECO:0000259" key="15">
    <source>
        <dbReference type="SMART" id="SM00085"/>
    </source>
</evidence>
<evidence type="ECO:0000256" key="7">
    <source>
        <dbReference type="ARBA" id="ARBA00022963"/>
    </source>
</evidence>
<dbReference type="InterPro" id="IPR001211">
    <property type="entry name" value="PLA2"/>
</dbReference>
<evidence type="ECO:0000256" key="9">
    <source>
        <dbReference type="ARBA" id="ARBA00023157"/>
    </source>
</evidence>
<dbReference type="EC" id="3.1.1.4" evidence="2 14"/>
<feature type="disulfide bond" evidence="12">
    <location>
        <begin position="107"/>
        <end position="118"/>
    </location>
</feature>
<dbReference type="GO" id="GO:0016042">
    <property type="term" value="P:lipid catabolic process"/>
    <property type="evidence" value="ECO:0007669"/>
    <property type="project" value="UniProtKB-KW"/>
</dbReference>
<dbReference type="GO" id="GO:0005576">
    <property type="term" value="C:extracellular region"/>
    <property type="evidence" value="ECO:0007669"/>
    <property type="project" value="UniProtKB-SubCell"/>
</dbReference>
<accession>A0A0B1TJ67</accession>
<keyword evidence="9 12" id="KW-1015">Disulfide bond</keyword>
<organism evidence="16 17">
    <name type="scientific">Oesophagostomum dentatum</name>
    <name type="common">Nodular worm</name>
    <dbReference type="NCBI Taxonomy" id="61180"/>
    <lineage>
        <taxon>Eukaryota</taxon>
        <taxon>Metazoa</taxon>
        <taxon>Ecdysozoa</taxon>
        <taxon>Nematoda</taxon>
        <taxon>Chromadorea</taxon>
        <taxon>Rhabditida</taxon>
        <taxon>Rhabditina</taxon>
        <taxon>Rhabditomorpha</taxon>
        <taxon>Strongyloidea</taxon>
        <taxon>Strongylidae</taxon>
        <taxon>Oesophagostomum</taxon>
    </lineage>
</organism>
<keyword evidence="6 11" id="KW-0106">Calcium</keyword>